<dbReference type="SUPFAM" id="SSF55957">
    <property type="entry name" value="Phosphoglucomutase, C-terminal domain"/>
    <property type="match status" value="1"/>
</dbReference>
<evidence type="ECO:0000256" key="1">
    <source>
        <dbReference type="ARBA" id="ARBA00000586"/>
    </source>
</evidence>
<evidence type="ECO:0000313" key="16">
    <source>
        <dbReference type="Proteomes" id="UP000267535"/>
    </source>
</evidence>
<feature type="domain" description="Alpha-D-phosphohexomutase alpha/beta/alpha" evidence="14">
    <location>
        <begin position="256"/>
        <end position="360"/>
    </location>
</feature>
<dbReference type="Gene3D" id="3.30.310.50">
    <property type="entry name" value="Alpha-D-phosphohexomutase, C-terminal domain"/>
    <property type="match status" value="1"/>
</dbReference>
<dbReference type="InterPro" id="IPR016066">
    <property type="entry name" value="A-D-PHexomutase_CS"/>
</dbReference>
<dbReference type="Pfam" id="PF02878">
    <property type="entry name" value="PGM_PMM_I"/>
    <property type="match status" value="1"/>
</dbReference>
<evidence type="ECO:0000259" key="12">
    <source>
        <dbReference type="Pfam" id="PF02878"/>
    </source>
</evidence>
<dbReference type="Pfam" id="PF02880">
    <property type="entry name" value="PGM_PMM_III"/>
    <property type="match status" value="1"/>
</dbReference>
<dbReference type="PRINTS" id="PR00509">
    <property type="entry name" value="PGMPMM"/>
</dbReference>
<feature type="domain" description="Alpha-D-phosphohexomutase alpha/beta/alpha" evidence="12">
    <location>
        <begin position="8"/>
        <end position="138"/>
    </location>
</feature>
<dbReference type="OrthoDB" id="9803322at2"/>
<dbReference type="RefSeq" id="WP_124927357.1">
    <property type="nucleotide sequence ID" value="NZ_BMOH01000004.1"/>
</dbReference>
<dbReference type="EC" id="5.4.2.8" evidence="5"/>
<dbReference type="GO" id="GO:0005975">
    <property type="term" value="P:carbohydrate metabolic process"/>
    <property type="evidence" value="ECO:0007669"/>
    <property type="project" value="InterPro"/>
</dbReference>
<evidence type="ECO:0000256" key="5">
    <source>
        <dbReference type="ARBA" id="ARBA00012730"/>
    </source>
</evidence>
<name>A0A3P1SK42_9GAMM</name>
<evidence type="ECO:0000259" key="11">
    <source>
        <dbReference type="Pfam" id="PF00408"/>
    </source>
</evidence>
<dbReference type="Pfam" id="PF00408">
    <property type="entry name" value="PGM_PMM_IV"/>
    <property type="match status" value="1"/>
</dbReference>
<protein>
    <recommendedName>
        <fullName evidence="5">phosphomannomutase</fullName>
        <ecNumber evidence="5">5.4.2.8</ecNumber>
    </recommendedName>
</protein>
<comment type="catalytic activity">
    <reaction evidence="1">
        <text>alpha-D-mannose 1-phosphate = D-mannose 6-phosphate</text>
        <dbReference type="Rhea" id="RHEA:11140"/>
        <dbReference type="ChEBI" id="CHEBI:58409"/>
        <dbReference type="ChEBI" id="CHEBI:58735"/>
        <dbReference type="EC" id="5.4.2.8"/>
    </reaction>
</comment>
<dbReference type="InterPro" id="IPR036900">
    <property type="entry name" value="A-D-PHexomutase_C_sf"/>
</dbReference>
<dbReference type="InterPro" id="IPR005846">
    <property type="entry name" value="A-D-PHexomutase_a/b/a-III"/>
</dbReference>
<evidence type="ECO:0000256" key="7">
    <source>
        <dbReference type="ARBA" id="ARBA00022723"/>
    </source>
</evidence>
<dbReference type="EMBL" id="RQXV01000011">
    <property type="protein sequence ID" value="RRC97518.1"/>
    <property type="molecule type" value="Genomic_DNA"/>
</dbReference>
<dbReference type="SUPFAM" id="SSF53738">
    <property type="entry name" value="Phosphoglucomutase, first 3 domains"/>
    <property type="match status" value="3"/>
</dbReference>
<dbReference type="InterPro" id="IPR005841">
    <property type="entry name" value="Alpha-D-phosphohexomutase_SF"/>
</dbReference>
<proteinExistence type="inferred from homology"/>
<keyword evidence="9" id="KW-0413">Isomerase</keyword>
<dbReference type="InterPro" id="IPR005843">
    <property type="entry name" value="A-D-PHexomutase_C"/>
</dbReference>
<evidence type="ECO:0000256" key="10">
    <source>
        <dbReference type="RuleBase" id="RU004326"/>
    </source>
</evidence>
<dbReference type="InterPro" id="IPR016055">
    <property type="entry name" value="A-D-PHexomutase_a/b/a-I/II/III"/>
</dbReference>
<keyword evidence="8 10" id="KW-0460">Magnesium</keyword>
<comment type="similarity">
    <text evidence="4 10">Belongs to the phosphohexose mutase family.</text>
</comment>
<dbReference type="GO" id="GO:0000287">
    <property type="term" value="F:magnesium ion binding"/>
    <property type="evidence" value="ECO:0007669"/>
    <property type="project" value="InterPro"/>
</dbReference>
<gene>
    <name evidence="15" type="ORF">EHS89_16920</name>
</gene>
<sequence length="472" mass="51846">MTKTLNRSIFRAYDIRGIYPETLSLADAELIGRAIGSEATDRDLSLICTGYDGRLSSPELNQALTRGILATGINVIELGLLPTPALYYGAIELGNGSGVMITGSHNPKDYNGFKIMLDGHTLSGQEIDQLYQRISNNNLYQGSGERHSETIQSAYLKRLQQDQQLTRPLKVIVDCGNGVPGPWIEALLELLGCDTTALFCDVDGNFPNHHPDPEKPENLQDLIGAVKAQQADIGLALDGDGDRLALVTETGQIITPDQLLCLFSEQILKDHPGSEIIYDVKSSLQLRHLIERAGGIATMWKCGHSMIKNHMKQKNALFGGEFSGHIFFADHWYGFDDALYAAVRFLALLSSSGVAATELFNPFQPLPSTPMINIPIADEDKFELINQLSQQPFADADIFTIDGLRVEFNDGWFGIRASNTTPMLTLRIEAGNQQALLRISNILLEKLKLVNPGLQIPELAVTNDTNTANRDI</sequence>
<comment type="cofactor">
    <cofactor evidence="2">
        <name>Mg(2+)</name>
        <dbReference type="ChEBI" id="CHEBI:18420"/>
    </cofactor>
</comment>
<dbReference type="CDD" id="cd03089">
    <property type="entry name" value="PMM_PGM"/>
    <property type="match status" value="1"/>
</dbReference>
<organism evidence="15 16">
    <name type="scientific">Amphritea balenae</name>
    <dbReference type="NCBI Taxonomy" id="452629"/>
    <lineage>
        <taxon>Bacteria</taxon>
        <taxon>Pseudomonadati</taxon>
        <taxon>Pseudomonadota</taxon>
        <taxon>Gammaproteobacteria</taxon>
        <taxon>Oceanospirillales</taxon>
        <taxon>Oceanospirillaceae</taxon>
        <taxon>Amphritea</taxon>
    </lineage>
</organism>
<evidence type="ECO:0000259" key="13">
    <source>
        <dbReference type="Pfam" id="PF02879"/>
    </source>
</evidence>
<dbReference type="Gene3D" id="3.40.120.10">
    <property type="entry name" value="Alpha-D-Glucose-1,6-Bisphosphate, subunit A, domain 3"/>
    <property type="match status" value="3"/>
</dbReference>
<evidence type="ECO:0000256" key="4">
    <source>
        <dbReference type="ARBA" id="ARBA00010231"/>
    </source>
</evidence>
<reference evidence="15 16" key="1">
    <citation type="submission" date="2018-11" db="EMBL/GenBank/DDBJ databases">
        <title>The draft genome sequence of Amphritea balenae JAMM 1525T.</title>
        <authorList>
            <person name="Fang Z."/>
            <person name="Zhang Y."/>
            <person name="Han X."/>
        </authorList>
    </citation>
    <scope>NUCLEOTIDE SEQUENCE [LARGE SCALE GENOMIC DNA]</scope>
    <source>
        <strain evidence="15 16">JAMM 1525</strain>
    </source>
</reference>
<dbReference type="PANTHER" id="PTHR43771">
    <property type="entry name" value="PHOSPHOMANNOMUTASE"/>
    <property type="match status" value="1"/>
</dbReference>
<dbReference type="Proteomes" id="UP000267535">
    <property type="component" value="Unassembled WGS sequence"/>
</dbReference>
<dbReference type="Pfam" id="PF02879">
    <property type="entry name" value="PGM_PMM_II"/>
    <property type="match status" value="1"/>
</dbReference>
<evidence type="ECO:0000256" key="9">
    <source>
        <dbReference type="ARBA" id="ARBA00023235"/>
    </source>
</evidence>
<dbReference type="InterPro" id="IPR005844">
    <property type="entry name" value="A-D-PHexomutase_a/b/a-I"/>
</dbReference>
<comment type="caution">
    <text evidence="15">The sequence shown here is derived from an EMBL/GenBank/DDBJ whole genome shotgun (WGS) entry which is preliminary data.</text>
</comment>
<keyword evidence="7 10" id="KW-0479">Metal-binding</keyword>
<evidence type="ECO:0000256" key="3">
    <source>
        <dbReference type="ARBA" id="ARBA00004699"/>
    </source>
</evidence>
<dbReference type="PROSITE" id="PS00710">
    <property type="entry name" value="PGM_PMM"/>
    <property type="match status" value="1"/>
</dbReference>
<keyword evidence="16" id="KW-1185">Reference proteome</keyword>
<evidence type="ECO:0000259" key="14">
    <source>
        <dbReference type="Pfam" id="PF02880"/>
    </source>
</evidence>
<dbReference type="GO" id="GO:0004615">
    <property type="term" value="F:phosphomannomutase activity"/>
    <property type="evidence" value="ECO:0007669"/>
    <property type="project" value="UniProtKB-EC"/>
</dbReference>
<evidence type="ECO:0000256" key="2">
    <source>
        <dbReference type="ARBA" id="ARBA00001946"/>
    </source>
</evidence>
<keyword evidence="6" id="KW-0597">Phosphoprotein</keyword>
<feature type="domain" description="Alpha-D-phosphohexomutase alpha/beta/alpha" evidence="13">
    <location>
        <begin position="155"/>
        <end position="251"/>
    </location>
</feature>
<evidence type="ECO:0000256" key="6">
    <source>
        <dbReference type="ARBA" id="ARBA00022553"/>
    </source>
</evidence>
<accession>A0A3P1SK42</accession>
<comment type="pathway">
    <text evidence="3">Nucleotide-sugar biosynthesis; GDP-alpha-D-mannose biosynthesis; alpha-D-mannose 1-phosphate from D-fructose 6-phosphate: step 2/2.</text>
</comment>
<evidence type="ECO:0000313" key="15">
    <source>
        <dbReference type="EMBL" id="RRC97518.1"/>
    </source>
</evidence>
<dbReference type="AlphaFoldDB" id="A0A3P1SK42"/>
<dbReference type="InterPro" id="IPR005845">
    <property type="entry name" value="A-D-PHexomutase_a/b/a-II"/>
</dbReference>
<dbReference type="PANTHER" id="PTHR43771:SF2">
    <property type="entry name" value="PHOSPHOMANNOMUTASE_PHOSPHOGLUCOMUTASE"/>
    <property type="match status" value="1"/>
</dbReference>
<feature type="domain" description="Alpha-D-phosphohexomutase C-terminal" evidence="11">
    <location>
        <begin position="371"/>
        <end position="440"/>
    </location>
</feature>
<evidence type="ECO:0000256" key="8">
    <source>
        <dbReference type="ARBA" id="ARBA00022842"/>
    </source>
</evidence>